<evidence type="ECO:0000256" key="4">
    <source>
        <dbReference type="ARBA" id="ARBA00048782"/>
    </source>
</evidence>
<dbReference type="PANTHER" id="PTHR43774:SF1">
    <property type="entry name" value="PEPTIDE METHIONINE SULFOXIDE REDUCTASE MSRA 2"/>
    <property type="match status" value="1"/>
</dbReference>
<feature type="active site" evidence="5">
    <location>
        <position position="57"/>
    </location>
</feature>
<dbReference type="Proteomes" id="UP000199225">
    <property type="component" value="Unassembled WGS sequence"/>
</dbReference>
<dbReference type="InterPro" id="IPR002569">
    <property type="entry name" value="Met_Sox_Rdtase_MsrA_dom"/>
</dbReference>
<dbReference type="NCBIfam" id="TIGR00401">
    <property type="entry name" value="msrA"/>
    <property type="match status" value="1"/>
</dbReference>
<evidence type="ECO:0000256" key="5">
    <source>
        <dbReference type="HAMAP-Rule" id="MF_01401"/>
    </source>
</evidence>
<comment type="catalytic activity">
    <reaction evidence="4 5">
        <text>[thioredoxin]-disulfide + L-methionine + H2O = L-methionine (S)-S-oxide + [thioredoxin]-dithiol</text>
        <dbReference type="Rhea" id="RHEA:19993"/>
        <dbReference type="Rhea" id="RHEA-COMP:10698"/>
        <dbReference type="Rhea" id="RHEA-COMP:10700"/>
        <dbReference type="ChEBI" id="CHEBI:15377"/>
        <dbReference type="ChEBI" id="CHEBI:29950"/>
        <dbReference type="ChEBI" id="CHEBI:50058"/>
        <dbReference type="ChEBI" id="CHEBI:57844"/>
        <dbReference type="ChEBI" id="CHEBI:58772"/>
        <dbReference type="EC" id="1.8.4.11"/>
    </reaction>
</comment>
<name>A0A1G8R212_9BACI</name>
<evidence type="ECO:0000259" key="7">
    <source>
        <dbReference type="Pfam" id="PF01625"/>
    </source>
</evidence>
<gene>
    <name evidence="5" type="primary">msrA</name>
    <name evidence="8" type="ORF">SAMN04490247_0771</name>
</gene>
<protein>
    <recommendedName>
        <fullName evidence="5">Peptide methionine sulfoxide reductase MsrA</fullName>
        <shortName evidence="5">Protein-methionine-S-oxide reductase</shortName>
        <ecNumber evidence="5">1.8.4.11</ecNumber>
    </recommendedName>
    <alternativeName>
        <fullName evidence="5">Peptide-methionine (S)-S-oxide reductase</fullName>
        <shortName evidence="5">Peptide Met(O) reductase</shortName>
    </alternativeName>
</protein>
<reference evidence="9" key="1">
    <citation type="submission" date="2016-10" db="EMBL/GenBank/DDBJ databases">
        <authorList>
            <person name="Varghese N."/>
            <person name="Submissions S."/>
        </authorList>
    </citation>
    <scope>NUCLEOTIDE SEQUENCE [LARGE SCALE GENOMIC DNA]</scope>
    <source>
        <strain evidence="9">DSM 4771</strain>
    </source>
</reference>
<dbReference type="AlphaFoldDB" id="A0A1G8R212"/>
<dbReference type="FunFam" id="3.30.1060.10:FF:000003">
    <property type="entry name" value="Peptide methionine sulfoxide reductase MsrA"/>
    <property type="match status" value="1"/>
</dbReference>
<dbReference type="STRING" id="86666.SAMN04490247_0771"/>
<dbReference type="InterPro" id="IPR036509">
    <property type="entry name" value="Met_Sox_Rdtase_MsrA_sf"/>
</dbReference>
<dbReference type="SUPFAM" id="SSF55068">
    <property type="entry name" value="Peptide methionine sulfoxide reductase"/>
    <property type="match status" value="1"/>
</dbReference>
<evidence type="ECO:0000256" key="6">
    <source>
        <dbReference type="SAM" id="MobiDB-lite"/>
    </source>
</evidence>
<dbReference type="Pfam" id="PF01625">
    <property type="entry name" value="PMSR"/>
    <property type="match status" value="1"/>
</dbReference>
<feature type="region of interest" description="Disordered" evidence="6">
    <location>
        <begin position="206"/>
        <end position="228"/>
    </location>
</feature>
<comment type="catalytic activity">
    <reaction evidence="3 5">
        <text>L-methionyl-[protein] + [thioredoxin]-disulfide + H2O = L-methionyl-(S)-S-oxide-[protein] + [thioredoxin]-dithiol</text>
        <dbReference type="Rhea" id="RHEA:14217"/>
        <dbReference type="Rhea" id="RHEA-COMP:10698"/>
        <dbReference type="Rhea" id="RHEA-COMP:10700"/>
        <dbReference type="Rhea" id="RHEA-COMP:12313"/>
        <dbReference type="Rhea" id="RHEA-COMP:12315"/>
        <dbReference type="ChEBI" id="CHEBI:15377"/>
        <dbReference type="ChEBI" id="CHEBI:16044"/>
        <dbReference type="ChEBI" id="CHEBI:29950"/>
        <dbReference type="ChEBI" id="CHEBI:44120"/>
        <dbReference type="ChEBI" id="CHEBI:50058"/>
        <dbReference type="EC" id="1.8.4.11"/>
    </reaction>
</comment>
<evidence type="ECO:0000256" key="1">
    <source>
        <dbReference type="ARBA" id="ARBA00005591"/>
    </source>
</evidence>
<organism evidence="8 9">
    <name type="scientific">Salimicrobium halophilum</name>
    <dbReference type="NCBI Taxonomy" id="86666"/>
    <lineage>
        <taxon>Bacteria</taxon>
        <taxon>Bacillati</taxon>
        <taxon>Bacillota</taxon>
        <taxon>Bacilli</taxon>
        <taxon>Bacillales</taxon>
        <taxon>Bacillaceae</taxon>
        <taxon>Salimicrobium</taxon>
    </lineage>
</organism>
<evidence type="ECO:0000313" key="9">
    <source>
        <dbReference type="Proteomes" id="UP000199225"/>
    </source>
</evidence>
<accession>A0A1G8R212</accession>
<evidence type="ECO:0000256" key="2">
    <source>
        <dbReference type="ARBA" id="ARBA00023002"/>
    </source>
</evidence>
<dbReference type="Gene3D" id="3.30.1060.10">
    <property type="entry name" value="Peptide methionine sulphoxide reductase MsrA"/>
    <property type="match status" value="1"/>
</dbReference>
<keyword evidence="9" id="KW-1185">Reference proteome</keyword>
<evidence type="ECO:0000256" key="3">
    <source>
        <dbReference type="ARBA" id="ARBA00047806"/>
    </source>
</evidence>
<sequence length="228" mass="26598">MKKRLKWGIGLGILVLAAVFLIPEAYAYMTKRNYESDAIAETEVPEGYEIATLAGGCFWCMEPPFEKLKGIHSVVSGYTGGDVENPTYEEVSAGGTGHIEAVQVYYDPDVITYEEVLDVFWRQINPTDDEGQFVDRGYQYTTAIFYHNEKQKEIAENSKQELEESGRFDSDIVTPVRQAETFWRAEEYHQDYYKKNEWRYDYYRDNSGRDDYLNETWGEDRELDLEEK</sequence>
<keyword evidence="2 5" id="KW-0560">Oxidoreductase</keyword>
<comment type="similarity">
    <text evidence="1 5">Belongs to the MsrA Met sulfoxide reductase family.</text>
</comment>
<dbReference type="GO" id="GO:0008113">
    <property type="term" value="F:peptide-methionine (S)-S-oxide reductase activity"/>
    <property type="evidence" value="ECO:0007669"/>
    <property type="project" value="UniProtKB-UniRule"/>
</dbReference>
<dbReference type="HAMAP" id="MF_01401">
    <property type="entry name" value="MsrA"/>
    <property type="match status" value="1"/>
</dbReference>
<dbReference type="EC" id="1.8.4.11" evidence="5"/>
<dbReference type="GO" id="GO:0033744">
    <property type="term" value="F:L-methionine:thioredoxin-disulfide S-oxidoreductase activity"/>
    <property type="evidence" value="ECO:0007669"/>
    <property type="project" value="RHEA"/>
</dbReference>
<dbReference type="EMBL" id="FNEV01000002">
    <property type="protein sequence ID" value="SDJ10981.1"/>
    <property type="molecule type" value="Genomic_DNA"/>
</dbReference>
<dbReference type="OrthoDB" id="4174719at2"/>
<dbReference type="RefSeq" id="WP_093192264.1">
    <property type="nucleotide sequence ID" value="NZ_FNEV01000002.1"/>
</dbReference>
<proteinExistence type="inferred from homology"/>
<feature type="domain" description="Peptide methionine sulphoxide reductase MsrA" evidence="7">
    <location>
        <begin position="51"/>
        <end position="200"/>
    </location>
</feature>
<comment type="function">
    <text evidence="5">Has an important function as a repair enzyme for proteins that have been inactivated by oxidation. Catalyzes the reversible oxidation-reduction of methionine sulfoxide in proteins to methionine.</text>
</comment>
<dbReference type="PANTHER" id="PTHR43774">
    <property type="entry name" value="PEPTIDE METHIONINE SULFOXIDE REDUCTASE"/>
    <property type="match status" value="1"/>
</dbReference>
<evidence type="ECO:0000313" key="8">
    <source>
        <dbReference type="EMBL" id="SDJ10981.1"/>
    </source>
</evidence>